<proteinExistence type="predicted"/>
<reference evidence="1" key="2">
    <citation type="submission" date="2020-10" db="EMBL/GenBank/DDBJ databases">
        <authorList>
            <person name="Cooper E.A."/>
            <person name="Brenton Z.W."/>
            <person name="Flinn B.S."/>
            <person name="Jenkins J."/>
            <person name="Shu S."/>
            <person name="Flowers D."/>
            <person name="Luo F."/>
            <person name="Wang Y."/>
            <person name="Xia P."/>
            <person name="Barry K."/>
            <person name="Daum C."/>
            <person name="Lipzen A."/>
            <person name="Yoshinaga Y."/>
            <person name="Schmutz J."/>
            <person name="Saski C."/>
            <person name="Vermerris W."/>
            <person name="Kresovich S."/>
        </authorList>
    </citation>
    <scope>NUCLEOTIDE SEQUENCE</scope>
</reference>
<dbReference type="AlphaFoldDB" id="A0A921RMK6"/>
<reference evidence="1" key="1">
    <citation type="journal article" date="2019" name="BMC Genomics">
        <title>A new reference genome for Sorghum bicolor reveals high levels of sequence similarity between sweet and grain genotypes: implications for the genetics of sugar metabolism.</title>
        <authorList>
            <person name="Cooper E.A."/>
            <person name="Brenton Z.W."/>
            <person name="Flinn B.S."/>
            <person name="Jenkins J."/>
            <person name="Shu S."/>
            <person name="Flowers D."/>
            <person name="Luo F."/>
            <person name="Wang Y."/>
            <person name="Xia P."/>
            <person name="Barry K."/>
            <person name="Daum C."/>
            <person name="Lipzen A."/>
            <person name="Yoshinaga Y."/>
            <person name="Schmutz J."/>
            <person name="Saski C."/>
            <person name="Vermerris W."/>
            <person name="Kresovich S."/>
        </authorList>
    </citation>
    <scope>NUCLEOTIDE SEQUENCE</scope>
</reference>
<accession>A0A921RMK6</accession>
<dbReference type="Proteomes" id="UP000807115">
    <property type="component" value="Chromosome 2"/>
</dbReference>
<dbReference type="EMBL" id="CM027681">
    <property type="protein sequence ID" value="KAG0542225.1"/>
    <property type="molecule type" value="Genomic_DNA"/>
</dbReference>
<evidence type="ECO:0000313" key="1">
    <source>
        <dbReference type="EMBL" id="KAG0542226.1"/>
    </source>
</evidence>
<name>A0A921RMK6_SORBI</name>
<organism evidence="1 2">
    <name type="scientific">Sorghum bicolor</name>
    <name type="common">Sorghum</name>
    <name type="synonym">Sorghum vulgare</name>
    <dbReference type="NCBI Taxonomy" id="4558"/>
    <lineage>
        <taxon>Eukaryota</taxon>
        <taxon>Viridiplantae</taxon>
        <taxon>Streptophyta</taxon>
        <taxon>Embryophyta</taxon>
        <taxon>Tracheophyta</taxon>
        <taxon>Spermatophyta</taxon>
        <taxon>Magnoliopsida</taxon>
        <taxon>Liliopsida</taxon>
        <taxon>Poales</taxon>
        <taxon>Poaceae</taxon>
        <taxon>PACMAD clade</taxon>
        <taxon>Panicoideae</taxon>
        <taxon>Andropogonodae</taxon>
        <taxon>Andropogoneae</taxon>
        <taxon>Sorghinae</taxon>
        <taxon>Sorghum</taxon>
    </lineage>
</organism>
<evidence type="ECO:0000313" key="2">
    <source>
        <dbReference type="Proteomes" id="UP000807115"/>
    </source>
</evidence>
<protein>
    <submittedName>
        <fullName evidence="1">Uncharacterized protein</fullName>
    </submittedName>
</protein>
<gene>
    <name evidence="1" type="ORF">BDA96_02G085200</name>
</gene>
<comment type="caution">
    <text evidence="1">The sequence shown here is derived from an EMBL/GenBank/DDBJ whole genome shotgun (WGS) entry which is preliminary data.</text>
</comment>
<sequence length="110" mass="11712">MALDVSQCHDKMGLSNRLILQILSLCLSHHLAVLQLINGVLCSSTADQKQQSQASRAALCSLISWWPVAPNTAWLSDIYTSSLAITTSIPSAMKGSADDWQTAGVVDKGG</sequence>
<dbReference type="EMBL" id="CM027681">
    <property type="protein sequence ID" value="KAG0542226.1"/>
    <property type="molecule type" value="Genomic_DNA"/>
</dbReference>